<evidence type="ECO:0000313" key="5">
    <source>
        <dbReference type="Proteomes" id="UP000293562"/>
    </source>
</evidence>
<dbReference type="EMBL" id="SHKN01000001">
    <property type="protein sequence ID" value="RZT96365.1"/>
    <property type="molecule type" value="Genomic_DNA"/>
</dbReference>
<dbReference type="PANTHER" id="PTHR37507:SF2">
    <property type="entry name" value="SPORULATION PROTEIN YDCC"/>
    <property type="match status" value="1"/>
</dbReference>
<dbReference type="Pfam" id="PF17131">
    <property type="entry name" value="LolA_like"/>
    <property type="match status" value="1"/>
</dbReference>
<protein>
    <submittedName>
        <fullName evidence="4">Outer membrane lipoprotein-sorting protein</fullName>
    </submittedName>
</protein>
<dbReference type="Proteomes" id="UP000293562">
    <property type="component" value="Unassembled WGS sequence"/>
</dbReference>
<organism evidence="4 5">
    <name type="scientific">Ancylomarina subtilis</name>
    <dbReference type="NCBI Taxonomy" id="1639035"/>
    <lineage>
        <taxon>Bacteria</taxon>
        <taxon>Pseudomonadati</taxon>
        <taxon>Bacteroidota</taxon>
        <taxon>Bacteroidia</taxon>
        <taxon>Marinilabiliales</taxon>
        <taxon>Marinifilaceae</taxon>
        <taxon>Ancylomarina</taxon>
    </lineage>
</organism>
<dbReference type="InterPro" id="IPR029046">
    <property type="entry name" value="LolA/LolB/LppX"/>
</dbReference>
<feature type="chain" id="PRO_5021016229" evidence="2">
    <location>
        <begin position="28"/>
        <end position="259"/>
    </location>
</feature>
<feature type="domain" description="Uncharacterized protein TP-0789" evidence="3">
    <location>
        <begin position="76"/>
        <end position="257"/>
    </location>
</feature>
<dbReference type="InterPro" id="IPR052944">
    <property type="entry name" value="Sporulation_related"/>
</dbReference>
<keyword evidence="4" id="KW-0449">Lipoprotein</keyword>
<dbReference type="RefSeq" id="WP_207224385.1">
    <property type="nucleotide sequence ID" value="NZ_SHKN01000001.1"/>
</dbReference>
<dbReference type="PANTHER" id="PTHR37507">
    <property type="entry name" value="SPORULATION PROTEIN YDCC"/>
    <property type="match status" value="1"/>
</dbReference>
<evidence type="ECO:0000313" key="4">
    <source>
        <dbReference type="EMBL" id="RZT96365.1"/>
    </source>
</evidence>
<keyword evidence="5" id="KW-1185">Reference proteome</keyword>
<dbReference type="Gene3D" id="2.50.20.10">
    <property type="entry name" value="Lipoprotein localisation LolA/LolB/LppX"/>
    <property type="match status" value="1"/>
</dbReference>
<proteinExistence type="predicted"/>
<reference evidence="4 5" key="1">
    <citation type="submission" date="2019-02" db="EMBL/GenBank/DDBJ databases">
        <title>Genomic Encyclopedia of Type Strains, Phase IV (KMG-IV): sequencing the most valuable type-strain genomes for metagenomic binning, comparative biology and taxonomic classification.</title>
        <authorList>
            <person name="Goeker M."/>
        </authorList>
    </citation>
    <scope>NUCLEOTIDE SEQUENCE [LARGE SCALE GENOMIC DNA]</scope>
    <source>
        <strain evidence="4 5">DSM 28825</strain>
    </source>
</reference>
<comment type="caution">
    <text evidence="4">The sequence shown here is derived from an EMBL/GenBank/DDBJ whole genome shotgun (WGS) entry which is preliminary data.</text>
</comment>
<keyword evidence="1 2" id="KW-0732">Signal</keyword>
<name>A0A4V2FT12_9BACT</name>
<dbReference type="SUPFAM" id="SSF89392">
    <property type="entry name" value="Prokaryotic lipoproteins and lipoprotein localization factors"/>
    <property type="match status" value="1"/>
</dbReference>
<sequence length="259" mass="30941">MKVVLKYTHTKWFILLFTCLMMNQALAQQDSLSAREILRIADEKMRGLSSEGEYSMTIVRPTWSRTVIMKSWSKGTEYSMIYITSPAREKGQVFLKREKDMWNWVPSIERLIKIPPSMMMQSWMGSDFTNDDLLKESSVLKDYNHVLSGEENIRGYDCYKLSLYPREDAAVVWGKLVMWISKEGYHRLKTEYYDEDQYLINEENLFDIRRMDDREIPTRMEMVPMDKKGNKTIFRFLNVKFDIDIKESFFSQQNMKRVR</sequence>
<accession>A0A4V2FT12</accession>
<dbReference type="InterPro" id="IPR033399">
    <property type="entry name" value="TP_0789-like"/>
</dbReference>
<gene>
    <name evidence="4" type="ORF">EV201_1003</name>
</gene>
<evidence type="ECO:0000256" key="1">
    <source>
        <dbReference type="ARBA" id="ARBA00022729"/>
    </source>
</evidence>
<evidence type="ECO:0000259" key="3">
    <source>
        <dbReference type="Pfam" id="PF17131"/>
    </source>
</evidence>
<dbReference type="CDD" id="cd16329">
    <property type="entry name" value="LolA_like"/>
    <property type="match status" value="1"/>
</dbReference>
<evidence type="ECO:0000256" key="2">
    <source>
        <dbReference type="SAM" id="SignalP"/>
    </source>
</evidence>
<feature type="signal peptide" evidence="2">
    <location>
        <begin position="1"/>
        <end position="27"/>
    </location>
</feature>
<dbReference type="AlphaFoldDB" id="A0A4V2FT12"/>